<dbReference type="Proteomes" id="UP000008370">
    <property type="component" value="Unassembled WGS sequence"/>
</dbReference>
<evidence type="ECO:0000313" key="2">
    <source>
        <dbReference type="Proteomes" id="UP000008370"/>
    </source>
</evidence>
<dbReference type="InterPro" id="IPR019734">
    <property type="entry name" value="TPR_rpt"/>
</dbReference>
<dbReference type="SUPFAM" id="SSF48452">
    <property type="entry name" value="TPR-like"/>
    <property type="match status" value="1"/>
</dbReference>
<dbReference type="EMBL" id="JH930472">
    <property type="protein sequence ID" value="EKM55443.1"/>
    <property type="molecule type" value="Genomic_DNA"/>
</dbReference>
<protein>
    <submittedName>
        <fullName evidence="1">Uncharacterized protein</fullName>
    </submittedName>
</protein>
<dbReference type="HOGENOM" id="CLU_885975_0_0_1"/>
<reference evidence="1 2" key="1">
    <citation type="journal article" date="2012" name="BMC Genomics">
        <title>Comparative genomics of the white-rot fungi, Phanerochaete carnosa and P. chrysosporium, to elucidate the genetic basis of the distinct wood types they colonize.</title>
        <authorList>
            <person name="Suzuki H."/>
            <person name="MacDonald J."/>
            <person name="Syed K."/>
            <person name="Salamov A."/>
            <person name="Hori C."/>
            <person name="Aerts A."/>
            <person name="Henrissat B."/>
            <person name="Wiebenga A."/>
            <person name="vanKuyk P.A."/>
            <person name="Barry K."/>
            <person name="Lindquist E."/>
            <person name="LaButti K."/>
            <person name="Lapidus A."/>
            <person name="Lucas S."/>
            <person name="Coutinho P."/>
            <person name="Gong Y."/>
            <person name="Samejima M."/>
            <person name="Mahadevan R."/>
            <person name="Abou-Zaid M."/>
            <person name="de Vries R.P."/>
            <person name="Igarashi K."/>
            <person name="Yadav J.S."/>
            <person name="Grigoriev I.V."/>
            <person name="Master E.R."/>
        </authorList>
    </citation>
    <scope>NUCLEOTIDE SEQUENCE [LARGE SCALE GENOMIC DNA]</scope>
    <source>
        <strain evidence="1 2">HHB-10118-sp</strain>
    </source>
</reference>
<dbReference type="GeneID" id="18916474"/>
<dbReference type="Gene3D" id="1.25.40.10">
    <property type="entry name" value="Tetratricopeptide repeat domain"/>
    <property type="match status" value="1"/>
</dbReference>
<dbReference type="Pfam" id="PF13181">
    <property type="entry name" value="TPR_8"/>
    <property type="match status" value="1"/>
</dbReference>
<accession>K5VV96</accession>
<dbReference type="KEGG" id="pco:PHACADRAFT_256066"/>
<dbReference type="RefSeq" id="XP_007395768.1">
    <property type="nucleotide sequence ID" value="XM_007395706.1"/>
</dbReference>
<keyword evidence="2" id="KW-1185">Reference proteome</keyword>
<proteinExistence type="predicted"/>
<dbReference type="OrthoDB" id="2524554at2759"/>
<name>K5VV96_PHACS</name>
<organism evidence="1 2">
    <name type="scientific">Phanerochaete carnosa (strain HHB-10118-sp)</name>
    <name type="common">White-rot fungus</name>
    <name type="synonym">Peniophora carnosa</name>
    <dbReference type="NCBI Taxonomy" id="650164"/>
    <lineage>
        <taxon>Eukaryota</taxon>
        <taxon>Fungi</taxon>
        <taxon>Dikarya</taxon>
        <taxon>Basidiomycota</taxon>
        <taxon>Agaricomycotina</taxon>
        <taxon>Agaricomycetes</taxon>
        <taxon>Polyporales</taxon>
        <taxon>Phanerochaetaceae</taxon>
        <taxon>Phanerochaete</taxon>
    </lineage>
</organism>
<dbReference type="InterPro" id="IPR011990">
    <property type="entry name" value="TPR-like_helical_dom_sf"/>
</dbReference>
<gene>
    <name evidence="1" type="ORF">PHACADRAFT_256066</name>
</gene>
<dbReference type="AlphaFoldDB" id="K5VV96"/>
<evidence type="ECO:0000313" key="1">
    <source>
        <dbReference type="EMBL" id="EKM55443.1"/>
    </source>
</evidence>
<dbReference type="InParanoid" id="K5VV96"/>
<sequence>MERMGTRDALFEARAEYERVWAAQPGQGVLAARTALKLGDINRRLGDKDEAMTWWTRALDLLQGKQSPAEAAGKLVIPNTLPSEPLTQRTFLSLLVSLSAFYATSGQLRQAQILEEQSLELLRTIPQPESLQAASPPQALHALYVLHRSSLLSIHLAEVLYALRNKPVASIEWLTRAAESAERVALTLTGLPPIHPDAPQSKIPHPPSSEAALTSAYTKSVSMRKPARSLLRDSRRTAAEAWSLMGVLAEASDAPGSKEKAMECYERALGWVGVAADGPAGIGKAGEGTLESEWKVLWSNYVRVRDAVRSHERK</sequence>